<keyword evidence="7" id="KW-1185">Reference proteome</keyword>
<dbReference type="OrthoDB" id="9812260at2"/>
<reference evidence="6 7" key="1">
    <citation type="submission" date="2012-02" db="EMBL/GenBank/DDBJ databases">
        <title>Improved High-Quality Draft sequence of Microvirga sp. WSM3557.</title>
        <authorList>
            <consortium name="US DOE Joint Genome Institute"/>
            <person name="Lucas S."/>
            <person name="Han J."/>
            <person name="Lapidus A."/>
            <person name="Cheng J.-F."/>
            <person name="Goodwin L."/>
            <person name="Pitluck S."/>
            <person name="Peters L."/>
            <person name="Zhang X."/>
            <person name="Detter J.C."/>
            <person name="Han C."/>
            <person name="Tapia R."/>
            <person name="Land M."/>
            <person name="Hauser L."/>
            <person name="Kyrpides N."/>
            <person name="Ivanova N."/>
            <person name="Pagani I."/>
            <person name="Brau L."/>
            <person name="Yates R."/>
            <person name="O'Hara G."/>
            <person name="Rui T."/>
            <person name="Howieson J."/>
            <person name="Reeve W."/>
            <person name="Woyke T."/>
        </authorList>
    </citation>
    <scope>NUCLEOTIDE SEQUENCE [LARGE SCALE GENOMIC DNA]</scope>
    <source>
        <strain evidence="6 7">WSM3557</strain>
    </source>
</reference>
<dbReference type="PATRIC" id="fig|864069.3.peg.1393"/>
<dbReference type="InterPro" id="IPR043128">
    <property type="entry name" value="Rev_trsase/Diguanyl_cyclase"/>
</dbReference>
<evidence type="ECO:0000256" key="1">
    <source>
        <dbReference type="ARBA" id="ARBA00012528"/>
    </source>
</evidence>
<sequence length="264" mass="29531">MLGIIWKSGAMTLLVISISQIVSFSIHYSAGQPFTFFVFVMNSILPVLTAFPTSFYIFSQNAKLRRALNELKALHAELSRRAAIDGMTGVLNRDTFMEHLWEIRKKAPEGVLLLVDADHFKGINDRYGHAAGDLALATISQQLRAEIVPDSLLGRIGGEAFAVYLPRTSMESGVEIAEHYRKRIEQVDFRPIGRDRHQLTVSIGAAPVRPEIKLTDILREADQNLYEAKSKGRNRVVSPLDNKSTNRRPNLVVIPGRGRKLLDV</sequence>
<dbReference type="EC" id="2.7.7.65" evidence="1"/>
<dbReference type="Proteomes" id="UP000003947">
    <property type="component" value="Unassembled WGS sequence"/>
</dbReference>
<keyword evidence="4" id="KW-0472">Membrane</keyword>
<dbReference type="STRING" id="864069.MicloDRAFT_00012560"/>
<gene>
    <name evidence="6" type="ORF">MicloDRAFT_00012560</name>
</gene>
<dbReference type="Pfam" id="PF00990">
    <property type="entry name" value="GGDEF"/>
    <property type="match status" value="1"/>
</dbReference>
<protein>
    <recommendedName>
        <fullName evidence="1">diguanylate cyclase</fullName>
        <ecNumber evidence="1">2.7.7.65</ecNumber>
    </recommendedName>
</protein>
<proteinExistence type="predicted"/>
<feature type="domain" description="GGDEF" evidence="5">
    <location>
        <begin position="108"/>
        <end position="241"/>
    </location>
</feature>
<evidence type="ECO:0000313" key="6">
    <source>
        <dbReference type="EMBL" id="EIM29935.1"/>
    </source>
</evidence>
<dbReference type="PROSITE" id="PS50887">
    <property type="entry name" value="GGDEF"/>
    <property type="match status" value="1"/>
</dbReference>
<feature type="region of interest" description="Disordered" evidence="3">
    <location>
        <begin position="230"/>
        <end position="249"/>
    </location>
</feature>
<dbReference type="RefSeq" id="WP_009490023.1">
    <property type="nucleotide sequence ID" value="NZ_CP141050.1"/>
</dbReference>
<name>I4Z143_9HYPH</name>
<accession>I4Z143</accession>
<dbReference type="FunFam" id="3.30.70.270:FF:000001">
    <property type="entry name" value="Diguanylate cyclase domain protein"/>
    <property type="match status" value="1"/>
</dbReference>
<keyword evidence="4" id="KW-0812">Transmembrane</keyword>
<feature type="transmembrane region" description="Helical" evidence="4">
    <location>
        <begin position="12"/>
        <end position="30"/>
    </location>
</feature>
<evidence type="ECO:0000256" key="2">
    <source>
        <dbReference type="ARBA" id="ARBA00034247"/>
    </source>
</evidence>
<dbReference type="PANTHER" id="PTHR45138:SF9">
    <property type="entry name" value="DIGUANYLATE CYCLASE DGCM-RELATED"/>
    <property type="match status" value="1"/>
</dbReference>
<evidence type="ECO:0000313" key="7">
    <source>
        <dbReference type="Proteomes" id="UP000003947"/>
    </source>
</evidence>
<evidence type="ECO:0000256" key="4">
    <source>
        <dbReference type="SAM" id="Phobius"/>
    </source>
</evidence>
<dbReference type="GO" id="GO:0052621">
    <property type="term" value="F:diguanylate cyclase activity"/>
    <property type="evidence" value="ECO:0007669"/>
    <property type="project" value="UniProtKB-EC"/>
</dbReference>
<dbReference type="SUPFAM" id="SSF55073">
    <property type="entry name" value="Nucleotide cyclase"/>
    <property type="match status" value="1"/>
</dbReference>
<organism evidence="6 7">
    <name type="scientific">Microvirga lotononidis</name>
    <dbReference type="NCBI Taxonomy" id="864069"/>
    <lineage>
        <taxon>Bacteria</taxon>
        <taxon>Pseudomonadati</taxon>
        <taxon>Pseudomonadota</taxon>
        <taxon>Alphaproteobacteria</taxon>
        <taxon>Hyphomicrobiales</taxon>
        <taxon>Methylobacteriaceae</taxon>
        <taxon>Microvirga</taxon>
    </lineage>
</organism>
<dbReference type="HOGENOM" id="CLU_000445_11_16_5"/>
<dbReference type="InterPro" id="IPR000160">
    <property type="entry name" value="GGDEF_dom"/>
</dbReference>
<dbReference type="Gene3D" id="3.30.70.270">
    <property type="match status" value="1"/>
</dbReference>
<dbReference type="NCBIfam" id="TIGR00254">
    <property type="entry name" value="GGDEF"/>
    <property type="match status" value="1"/>
</dbReference>
<evidence type="ECO:0000256" key="3">
    <source>
        <dbReference type="SAM" id="MobiDB-lite"/>
    </source>
</evidence>
<keyword evidence="4" id="KW-1133">Transmembrane helix</keyword>
<evidence type="ECO:0000259" key="5">
    <source>
        <dbReference type="PROSITE" id="PS50887"/>
    </source>
</evidence>
<dbReference type="EMBL" id="JH660640">
    <property type="protein sequence ID" value="EIM29935.1"/>
    <property type="molecule type" value="Genomic_DNA"/>
</dbReference>
<dbReference type="InterPro" id="IPR029787">
    <property type="entry name" value="Nucleotide_cyclase"/>
</dbReference>
<dbReference type="SMART" id="SM00267">
    <property type="entry name" value="GGDEF"/>
    <property type="match status" value="1"/>
</dbReference>
<feature type="transmembrane region" description="Helical" evidence="4">
    <location>
        <begin position="36"/>
        <end position="58"/>
    </location>
</feature>
<dbReference type="AlphaFoldDB" id="I4Z143"/>
<comment type="catalytic activity">
    <reaction evidence="2">
        <text>2 GTP = 3',3'-c-di-GMP + 2 diphosphate</text>
        <dbReference type="Rhea" id="RHEA:24898"/>
        <dbReference type="ChEBI" id="CHEBI:33019"/>
        <dbReference type="ChEBI" id="CHEBI:37565"/>
        <dbReference type="ChEBI" id="CHEBI:58805"/>
        <dbReference type="EC" id="2.7.7.65"/>
    </reaction>
</comment>
<dbReference type="eggNOG" id="COG3706">
    <property type="taxonomic scope" value="Bacteria"/>
</dbReference>
<dbReference type="CDD" id="cd01949">
    <property type="entry name" value="GGDEF"/>
    <property type="match status" value="1"/>
</dbReference>
<dbReference type="PANTHER" id="PTHR45138">
    <property type="entry name" value="REGULATORY COMPONENTS OF SENSORY TRANSDUCTION SYSTEM"/>
    <property type="match status" value="1"/>
</dbReference>
<dbReference type="InterPro" id="IPR050469">
    <property type="entry name" value="Diguanylate_Cyclase"/>
</dbReference>